<proteinExistence type="predicted"/>
<feature type="compositionally biased region" description="Basic and acidic residues" evidence="1">
    <location>
        <begin position="218"/>
        <end position="235"/>
    </location>
</feature>
<protein>
    <submittedName>
        <fullName evidence="2">Uncharacterized protein</fullName>
    </submittedName>
</protein>
<comment type="caution">
    <text evidence="2">The sequence shown here is derived from an EMBL/GenBank/DDBJ whole genome shotgun (WGS) entry which is preliminary data.</text>
</comment>
<dbReference type="AlphaFoldDB" id="A0A086M139"/>
<accession>A0A086M139</accession>
<name>A0A086M139_TOXGO</name>
<feature type="region of interest" description="Disordered" evidence="1">
    <location>
        <begin position="218"/>
        <end position="245"/>
    </location>
</feature>
<dbReference type="Proteomes" id="UP000028834">
    <property type="component" value="Unassembled WGS sequence"/>
</dbReference>
<feature type="compositionally biased region" description="Polar residues" evidence="1">
    <location>
        <begin position="236"/>
        <end position="245"/>
    </location>
</feature>
<reference evidence="2 3" key="1">
    <citation type="submission" date="2014-05" db="EMBL/GenBank/DDBJ databases">
        <authorList>
            <person name="Sibley D."/>
            <person name="Venepally P."/>
            <person name="Karamycheva S."/>
            <person name="Hadjithomas M."/>
            <person name="Khan A."/>
            <person name="Brunk B."/>
            <person name="Roos D."/>
            <person name="Caler E."/>
            <person name="Lorenzi H."/>
        </authorList>
    </citation>
    <scope>NUCLEOTIDE SEQUENCE [LARGE SCALE GENOMIC DNA]</scope>
    <source>
        <strain evidence="2 3">RUB</strain>
    </source>
</reference>
<gene>
    <name evidence="2" type="ORF">TGRUB_288870</name>
</gene>
<organism evidence="2 3">
    <name type="scientific">Toxoplasma gondii RUB</name>
    <dbReference type="NCBI Taxonomy" id="935652"/>
    <lineage>
        <taxon>Eukaryota</taxon>
        <taxon>Sar</taxon>
        <taxon>Alveolata</taxon>
        <taxon>Apicomplexa</taxon>
        <taxon>Conoidasida</taxon>
        <taxon>Coccidia</taxon>
        <taxon>Eucoccidiorida</taxon>
        <taxon>Eimeriorina</taxon>
        <taxon>Sarcocystidae</taxon>
        <taxon>Toxoplasma</taxon>
    </lineage>
</organism>
<evidence type="ECO:0000313" key="3">
    <source>
        <dbReference type="Proteomes" id="UP000028834"/>
    </source>
</evidence>
<evidence type="ECO:0000313" key="2">
    <source>
        <dbReference type="EMBL" id="KFG62607.1"/>
    </source>
</evidence>
<dbReference type="EMBL" id="AFYV02001232">
    <property type="protein sequence ID" value="KFG62607.1"/>
    <property type="molecule type" value="Genomic_DNA"/>
</dbReference>
<dbReference type="VEuPathDB" id="ToxoDB:TGRUB_288870"/>
<evidence type="ECO:0000256" key="1">
    <source>
        <dbReference type="SAM" id="MobiDB-lite"/>
    </source>
</evidence>
<sequence length="245" mass="27515">MRPPPSHLRFTQADVLFSPIPLPPSGFSEFSPLLFHFFCFFSSRSSHLVFLLPFLSSSPSTKRFCGVGKFPCSFLRGSCSALQRRRERTLGLCSSFPAFLASCTKFFSCAALPILPSFDSVLFSLCFSVCFPRSVNWGPCLRRPPSEAALLLAFLRKCRKRSSPPAYRRTEGEKERRKRREGAFLLGAARFFSLQGNGAQTAPASLFSASLFRVSDREPKEETREAAEQLPETKLKQSQNTMHFS</sequence>